<proteinExistence type="predicted"/>
<dbReference type="OrthoDB" id="8910972at2"/>
<dbReference type="Proteomes" id="UP000297540">
    <property type="component" value="Unassembled WGS sequence"/>
</dbReference>
<gene>
    <name evidence="1" type="ORF">E2R66_25645</name>
</gene>
<protein>
    <recommendedName>
        <fullName evidence="3">CD-NTase-associated protein 12/Pycsar effector protein TIR domain-containing protein</fullName>
    </recommendedName>
</protein>
<evidence type="ECO:0008006" key="3">
    <source>
        <dbReference type="Google" id="ProtNLM"/>
    </source>
</evidence>
<name>A0A4Y8S462_9SPHI</name>
<dbReference type="RefSeq" id="WP_133236365.1">
    <property type="nucleotide sequence ID" value="NZ_SOZE01000044.1"/>
</dbReference>
<organism evidence="1 2">
    <name type="scientific">Mucilaginibacter psychrotolerans</name>
    <dbReference type="NCBI Taxonomy" id="1524096"/>
    <lineage>
        <taxon>Bacteria</taxon>
        <taxon>Pseudomonadati</taxon>
        <taxon>Bacteroidota</taxon>
        <taxon>Sphingobacteriia</taxon>
        <taxon>Sphingobacteriales</taxon>
        <taxon>Sphingobacteriaceae</taxon>
        <taxon>Mucilaginibacter</taxon>
    </lineage>
</organism>
<comment type="caution">
    <text evidence="1">The sequence shown here is derived from an EMBL/GenBank/DDBJ whole genome shotgun (WGS) entry which is preliminary data.</text>
</comment>
<keyword evidence="2" id="KW-1185">Reference proteome</keyword>
<evidence type="ECO:0000313" key="1">
    <source>
        <dbReference type="EMBL" id="TFF33471.1"/>
    </source>
</evidence>
<dbReference type="AlphaFoldDB" id="A0A4Y8S462"/>
<evidence type="ECO:0000313" key="2">
    <source>
        <dbReference type="Proteomes" id="UP000297540"/>
    </source>
</evidence>
<reference evidence="1 2" key="1">
    <citation type="journal article" date="2017" name="Int. J. Syst. Evol. Microbiol.">
        <title>Mucilaginibacterpsychrotolerans sp. nov., isolated from peatlands.</title>
        <authorList>
            <person name="Deng Y."/>
            <person name="Shen L."/>
            <person name="Xu B."/>
            <person name="Liu Y."/>
            <person name="Gu Z."/>
            <person name="Liu H."/>
            <person name="Zhou Y."/>
        </authorList>
    </citation>
    <scope>NUCLEOTIDE SEQUENCE [LARGE SCALE GENOMIC DNA]</scope>
    <source>
        <strain evidence="1 2">NH7-4</strain>
    </source>
</reference>
<dbReference type="EMBL" id="SOZE01000044">
    <property type="protein sequence ID" value="TFF33471.1"/>
    <property type="molecule type" value="Genomic_DNA"/>
</dbReference>
<sequence>MKKTIFYSWQSDLANNTNRGFIEDSLEKAIKGISRQEVHLEVAIDRDTQHSSGTPDIVNTLFEKIDKCQVFVADVSLINTEGKRTPNPNVLLELGYAAKCVGWENIICVYNTEYGQPEELPFDLRFRRPLQYKVSKTGPKAAERNLMAAALQKSLQAVLDKQHSKDVIYENIKLQVDQHLMAIANLGYKLFYGYKGFITPRDLFTLVDLTVQELSELLSSGDFMGFQLFKNTESLQDSFQAIVNNPIFAKHIDDDKVAALIKLGNALYLLNENLANRRKLFRKTEKTVSGFHTIEGTAVEAGNKPGKFLLLKTIDQEKGVVMDSGDFTRYRQTDLLTFFKVAEGQVFVLVLLFKEVFSAVGAVINQWGGSIMLNPARI</sequence>
<accession>A0A4Y8S462</accession>